<evidence type="ECO:0000256" key="1">
    <source>
        <dbReference type="SAM" id="Coils"/>
    </source>
</evidence>
<dbReference type="EMBL" id="FOPC01000011">
    <property type="protein sequence ID" value="SFG94034.1"/>
    <property type="molecule type" value="Genomic_DNA"/>
</dbReference>
<organism evidence="2 3">
    <name type="scientific">Algoriphagus hitonicola</name>
    <dbReference type="NCBI Taxonomy" id="435880"/>
    <lineage>
        <taxon>Bacteria</taxon>
        <taxon>Pseudomonadati</taxon>
        <taxon>Bacteroidota</taxon>
        <taxon>Cytophagia</taxon>
        <taxon>Cytophagales</taxon>
        <taxon>Cyclobacteriaceae</taxon>
        <taxon>Algoriphagus</taxon>
    </lineage>
</organism>
<accession>A0A1I2VY22</accession>
<gene>
    <name evidence="2" type="ORF">SAMN04487988_11129</name>
</gene>
<dbReference type="STRING" id="435880.SAMN04487988_11129"/>
<dbReference type="Proteomes" id="UP000199642">
    <property type="component" value="Unassembled WGS sequence"/>
</dbReference>
<evidence type="ECO:0000313" key="3">
    <source>
        <dbReference type="Proteomes" id="UP000199642"/>
    </source>
</evidence>
<dbReference type="RefSeq" id="WP_092792883.1">
    <property type="nucleotide sequence ID" value="NZ_FOPC01000011.1"/>
</dbReference>
<feature type="coiled-coil region" evidence="1">
    <location>
        <begin position="8"/>
        <end position="82"/>
    </location>
</feature>
<name>A0A1I2VY22_9BACT</name>
<evidence type="ECO:0000313" key="2">
    <source>
        <dbReference type="EMBL" id="SFG94034.1"/>
    </source>
</evidence>
<sequence length="112" mass="12989">MEKDKKGIKEIEATLQEVGQKIEELIAKGAEAGADVKEEIEKKIDELRSNKTTLEAELKKGKELLQKEFEEKKEEFKNKKKEFEPKLKESKGFFKEGLRQIGMAFKALFKKK</sequence>
<protein>
    <submittedName>
        <fullName evidence="2">Uncharacterized protein</fullName>
    </submittedName>
</protein>
<reference evidence="3" key="1">
    <citation type="submission" date="2016-10" db="EMBL/GenBank/DDBJ databases">
        <authorList>
            <person name="Varghese N."/>
            <person name="Submissions S."/>
        </authorList>
    </citation>
    <scope>NUCLEOTIDE SEQUENCE [LARGE SCALE GENOMIC DNA]</scope>
    <source>
        <strain evidence="3">DSM 19315</strain>
    </source>
</reference>
<dbReference type="OrthoDB" id="839666at2"/>
<keyword evidence="1" id="KW-0175">Coiled coil</keyword>
<dbReference type="AlphaFoldDB" id="A0A1I2VY22"/>
<keyword evidence="3" id="KW-1185">Reference proteome</keyword>
<proteinExistence type="predicted"/>
<dbReference type="SUPFAM" id="SSF58113">
    <property type="entry name" value="Apolipoprotein A-I"/>
    <property type="match status" value="1"/>
</dbReference>